<dbReference type="Proteomes" id="UP000625711">
    <property type="component" value="Unassembled WGS sequence"/>
</dbReference>
<dbReference type="EMBL" id="JAACXV010014085">
    <property type="protein sequence ID" value="KAF7270521.1"/>
    <property type="molecule type" value="Genomic_DNA"/>
</dbReference>
<comment type="caution">
    <text evidence="1">The sequence shown here is derived from an EMBL/GenBank/DDBJ whole genome shotgun (WGS) entry which is preliminary data.</text>
</comment>
<keyword evidence="2" id="KW-1185">Reference proteome</keyword>
<proteinExistence type="predicted"/>
<accession>A0A834M392</accession>
<protein>
    <submittedName>
        <fullName evidence="1">Uncharacterized protein</fullName>
    </submittedName>
</protein>
<gene>
    <name evidence="1" type="ORF">GWI33_016526</name>
</gene>
<name>A0A834M392_RHYFE</name>
<evidence type="ECO:0000313" key="2">
    <source>
        <dbReference type="Proteomes" id="UP000625711"/>
    </source>
</evidence>
<dbReference type="AlphaFoldDB" id="A0A834M392"/>
<evidence type="ECO:0000313" key="1">
    <source>
        <dbReference type="EMBL" id="KAF7270521.1"/>
    </source>
</evidence>
<reference evidence="1" key="1">
    <citation type="submission" date="2020-08" db="EMBL/GenBank/DDBJ databases">
        <title>Genome sequencing and assembly of the red palm weevil Rhynchophorus ferrugineus.</title>
        <authorList>
            <person name="Dias G.B."/>
            <person name="Bergman C.M."/>
            <person name="Manee M."/>
        </authorList>
    </citation>
    <scope>NUCLEOTIDE SEQUENCE</scope>
    <source>
        <strain evidence="1">AA-2017</strain>
        <tissue evidence="1">Whole larva</tissue>
    </source>
</reference>
<sequence>MKLPTLVTERSFMMIPRRPRRHLNDDESHNRRAKLMRVRHCVIVVDGGGWRERKFGKKPVVFRLAASRLERLVRDWHPSKNSGGCRSWAAFVSNCRRSPRWWWSLLYSTLNFFPAALPPFPLRLLLITIRPVPDKDIHTGT</sequence>
<organism evidence="1 2">
    <name type="scientific">Rhynchophorus ferrugineus</name>
    <name type="common">Red palm weevil</name>
    <name type="synonym">Curculio ferrugineus</name>
    <dbReference type="NCBI Taxonomy" id="354439"/>
    <lineage>
        <taxon>Eukaryota</taxon>
        <taxon>Metazoa</taxon>
        <taxon>Ecdysozoa</taxon>
        <taxon>Arthropoda</taxon>
        <taxon>Hexapoda</taxon>
        <taxon>Insecta</taxon>
        <taxon>Pterygota</taxon>
        <taxon>Neoptera</taxon>
        <taxon>Endopterygota</taxon>
        <taxon>Coleoptera</taxon>
        <taxon>Polyphaga</taxon>
        <taxon>Cucujiformia</taxon>
        <taxon>Curculionidae</taxon>
        <taxon>Dryophthorinae</taxon>
        <taxon>Rhynchophorus</taxon>
    </lineage>
</organism>